<feature type="region of interest" description="Disordered" evidence="1">
    <location>
        <begin position="136"/>
        <end position="164"/>
    </location>
</feature>
<reference evidence="2 3" key="1">
    <citation type="journal article" date="2021" name="Hortic Res">
        <title>The domestication of Cucurbita argyrosperma as revealed by the genome of its wild relative.</title>
        <authorList>
            <person name="Barrera-Redondo J."/>
            <person name="Sanchez-de la Vega G."/>
            <person name="Aguirre-Liguori J.A."/>
            <person name="Castellanos-Morales G."/>
            <person name="Gutierrez-Guerrero Y.T."/>
            <person name="Aguirre-Dugua X."/>
            <person name="Aguirre-Planter E."/>
            <person name="Tenaillon M.I."/>
            <person name="Lira-Saade R."/>
            <person name="Eguiarte L.E."/>
        </authorList>
    </citation>
    <scope>NUCLEOTIDE SEQUENCE [LARGE SCALE GENOMIC DNA]</scope>
    <source>
        <strain evidence="2">JBR-2021</strain>
    </source>
</reference>
<protein>
    <submittedName>
        <fullName evidence="2">Uncharacterized protein</fullName>
    </submittedName>
</protein>
<accession>A0AAV6M5Y2</accession>
<dbReference type="Proteomes" id="UP000685013">
    <property type="component" value="Chromosome 17"/>
</dbReference>
<comment type="caution">
    <text evidence="2">The sequence shown here is derived from an EMBL/GenBank/DDBJ whole genome shotgun (WGS) entry which is preliminary data.</text>
</comment>
<feature type="compositionally biased region" description="Basic and acidic residues" evidence="1">
    <location>
        <begin position="142"/>
        <end position="157"/>
    </location>
</feature>
<proteinExistence type="predicted"/>
<sequence>MEADNGGDVRRVDIIYFLGRMGHVDQPHLIRLHHLAAAGCGVYLRGNTQPAFTKSKSYSTGASTSNMLRQWITCRAVDANDAVLINNLSPKASPNPPPLEKSINAAVFCRDDEFGGSARVPRNSWDGNLQIRRHYSHPSFRKSFDDSRKKRQKESGGRKAAAAPIYKPMAGPNCSLCGKTFRPEKMHSHMKSCRGLRSLTKTASTSNKTTSSKSTTTPTSDKDSASTYLLTH</sequence>
<feature type="non-terminal residue" evidence="2">
    <location>
        <position position="1"/>
    </location>
</feature>
<dbReference type="EMBL" id="JAGKQH010000017">
    <property type="protein sequence ID" value="KAG6575652.1"/>
    <property type="molecule type" value="Genomic_DNA"/>
</dbReference>
<dbReference type="AlphaFoldDB" id="A0AAV6M5Y2"/>
<keyword evidence="3" id="KW-1185">Reference proteome</keyword>
<evidence type="ECO:0000313" key="2">
    <source>
        <dbReference type="EMBL" id="KAG6575652.1"/>
    </source>
</evidence>
<evidence type="ECO:0000256" key="1">
    <source>
        <dbReference type="SAM" id="MobiDB-lite"/>
    </source>
</evidence>
<name>A0AAV6M5Y2_9ROSI</name>
<dbReference type="PANTHER" id="PTHR31083">
    <property type="entry name" value="UPSTREAM OF FLC PROTEIN (DUF966)"/>
    <property type="match status" value="1"/>
</dbReference>
<evidence type="ECO:0000313" key="3">
    <source>
        <dbReference type="Proteomes" id="UP000685013"/>
    </source>
</evidence>
<dbReference type="InterPro" id="IPR010369">
    <property type="entry name" value="SOK"/>
</dbReference>
<feature type="region of interest" description="Disordered" evidence="1">
    <location>
        <begin position="188"/>
        <end position="232"/>
    </location>
</feature>
<organism evidence="2 3">
    <name type="scientific">Cucurbita argyrosperma subsp. sororia</name>
    <dbReference type="NCBI Taxonomy" id="37648"/>
    <lineage>
        <taxon>Eukaryota</taxon>
        <taxon>Viridiplantae</taxon>
        <taxon>Streptophyta</taxon>
        <taxon>Embryophyta</taxon>
        <taxon>Tracheophyta</taxon>
        <taxon>Spermatophyta</taxon>
        <taxon>Magnoliopsida</taxon>
        <taxon>eudicotyledons</taxon>
        <taxon>Gunneridae</taxon>
        <taxon>Pentapetalae</taxon>
        <taxon>rosids</taxon>
        <taxon>fabids</taxon>
        <taxon>Cucurbitales</taxon>
        <taxon>Cucurbitaceae</taxon>
        <taxon>Cucurbiteae</taxon>
        <taxon>Cucurbita</taxon>
    </lineage>
</organism>
<dbReference type="PANTHER" id="PTHR31083:SF5">
    <property type="entry name" value="PROTEIN SOSEKI 1"/>
    <property type="match status" value="1"/>
</dbReference>
<gene>
    <name evidence="2" type="ORF">SDJN03_26291</name>
</gene>
<feature type="compositionally biased region" description="Low complexity" evidence="1">
    <location>
        <begin position="200"/>
        <end position="219"/>
    </location>
</feature>